<evidence type="ECO:0000256" key="2">
    <source>
        <dbReference type="SAM" id="SignalP"/>
    </source>
</evidence>
<sequence length="311" mass="34061">MTYRLIACALVAASVFPLTSCGPDPDTPILAGNTQAASGEGEALYQKAKAADDAGKTGRAISQYDKMATRYPFAPSAAQARYRQAQLLEQKGDVVKSFEAYDQFLTRYQSSNLYTTALNRQITMAQSAADGDVKQSMLGLKTKLSLDKTVEMLGKVRDNAPKSAAASKAQFTIGQLYEGRKKSKEAIAAYRQLVRDQPAAPQSPEALFRIGLILTAEADRGNQNQANIDLAREAFNDYLIQYPGHARNAEARRLVANLGGRDLQKSYDIAEFYQKTGKTESAKVYYRDIVSRAKSGPLHDKAKARLKELGE</sequence>
<dbReference type="InterPro" id="IPR019734">
    <property type="entry name" value="TPR_rpt"/>
</dbReference>
<reference evidence="3" key="1">
    <citation type="submission" date="2021-01" db="EMBL/GenBank/DDBJ databases">
        <title>Modified the classification status of verrucomicrobia.</title>
        <authorList>
            <person name="Feng X."/>
        </authorList>
    </citation>
    <scope>NUCLEOTIDE SEQUENCE</scope>
    <source>
        <strain evidence="3">JCM 18052</strain>
    </source>
</reference>
<feature type="repeat" description="TPR" evidence="1">
    <location>
        <begin position="167"/>
        <end position="200"/>
    </location>
</feature>
<keyword evidence="1" id="KW-0802">TPR repeat</keyword>
<name>A0A934QZK8_9BACT</name>
<dbReference type="RefSeq" id="WP_200350602.1">
    <property type="nucleotide sequence ID" value="NZ_BAABHZ010000008.1"/>
</dbReference>
<evidence type="ECO:0000313" key="3">
    <source>
        <dbReference type="EMBL" id="MBK1815643.1"/>
    </source>
</evidence>
<dbReference type="Pfam" id="PF13432">
    <property type="entry name" value="TPR_16"/>
    <property type="match status" value="2"/>
</dbReference>
<keyword evidence="2" id="KW-0732">Signal</keyword>
<accession>A0A934QZK8</accession>
<organism evidence="3 4">
    <name type="scientific">Luteolibacter yonseiensis</name>
    <dbReference type="NCBI Taxonomy" id="1144680"/>
    <lineage>
        <taxon>Bacteria</taxon>
        <taxon>Pseudomonadati</taxon>
        <taxon>Verrucomicrobiota</taxon>
        <taxon>Verrucomicrobiia</taxon>
        <taxon>Verrucomicrobiales</taxon>
        <taxon>Verrucomicrobiaceae</taxon>
        <taxon>Luteolibacter</taxon>
    </lineage>
</organism>
<dbReference type="Proteomes" id="UP000600139">
    <property type="component" value="Unassembled WGS sequence"/>
</dbReference>
<evidence type="ECO:0000256" key="1">
    <source>
        <dbReference type="PROSITE-ProRule" id="PRU00339"/>
    </source>
</evidence>
<protein>
    <submittedName>
        <fullName evidence="3">Tetratricopeptide repeat protein</fullName>
    </submittedName>
</protein>
<feature type="chain" id="PRO_5037458176" evidence="2">
    <location>
        <begin position="21"/>
        <end position="311"/>
    </location>
</feature>
<dbReference type="PROSITE" id="PS50005">
    <property type="entry name" value="TPR"/>
    <property type="match status" value="1"/>
</dbReference>
<dbReference type="Gene3D" id="1.25.40.10">
    <property type="entry name" value="Tetratricopeptide repeat domain"/>
    <property type="match status" value="2"/>
</dbReference>
<dbReference type="EMBL" id="JAENIK010000009">
    <property type="protein sequence ID" value="MBK1815643.1"/>
    <property type="molecule type" value="Genomic_DNA"/>
</dbReference>
<comment type="caution">
    <text evidence="3">The sequence shown here is derived from an EMBL/GenBank/DDBJ whole genome shotgun (WGS) entry which is preliminary data.</text>
</comment>
<dbReference type="SUPFAM" id="SSF48452">
    <property type="entry name" value="TPR-like"/>
    <property type="match status" value="1"/>
</dbReference>
<keyword evidence="4" id="KW-1185">Reference proteome</keyword>
<feature type="signal peptide" evidence="2">
    <location>
        <begin position="1"/>
        <end position="20"/>
    </location>
</feature>
<evidence type="ECO:0000313" key="4">
    <source>
        <dbReference type="Proteomes" id="UP000600139"/>
    </source>
</evidence>
<proteinExistence type="predicted"/>
<dbReference type="AlphaFoldDB" id="A0A934QZK8"/>
<gene>
    <name evidence="3" type="ORF">JIN84_08450</name>
</gene>
<dbReference type="Pfam" id="PF13181">
    <property type="entry name" value="TPR_8"/>
    <property type="match status" value="1"/>
</dbReference>
<dbReference type="InterPro" id="IPR011990">
    <property type="entry name" value="TPR-like_helical_dom_sf"/>
</dbReference>